<name>A0A1Y5IDP9_OSTTA</name>
<organism evidence="1">
    <name type="scientific">Ostreococcus tauri</name>
    <name type="common">Marine green alga</name>
    <dbReference type="NCBI Taxonomy" id="70448"/>
    <lineage>
        <taxon>Eukaryota</taxon>
        <taxon>Viridiplantae</taxon>
        <taxon>Chlorophyta</taxon>
        <taxon>Mamiellophyceae</taxon>
        <taxon>Mamiellales</taxon>
        <taxon>Bathycoccaceae</taxon>
        <taxon>Ostreococcus</taxon>
    </lineage>
</organism>
<proteinExistence type="predicted"/>
<accession>A0A1Y5IDP9</accession>
<dbReference type="Proteomes" id="UP000195557">
    <property type="component" value="Unassembled WGS sequence"/>
</dbReference>
<sequence>ARAATRGRARVFCGLFRRHARFCHVPARVCVLSTHTAVLESQCDGRTRTVSACHGIYGDRANSR</sequence>
<feature type="non-terminal residue" evidence="1">
    <location>
        <position position="1"/>
    </location>
</feature>
<reference evidence="1" key="1">
    <citation type="submission" date="2017-04" db="EMBL/GenBank/DDBJ databases">
        <title>Population genomics of picophytoplankton unveils novel chromosome hypervariability.</title>
        <authorList>
            <consortium name="DOE Joint Genome Institute"/>
            <person name="Blanc-Mathieu R."/>
            <person name="Krasovec M."/>
            <person name="Hebrard M."/>
            <person name="Yau S."/>
            <person name="Desgranges E."/>
            <person name="Martin J."/>
            <person name="Schackwitz W."/>
            <person name="Kuo A."/>
            <person name="Salin G."/>
            <person name="Donnadieu C."/>
            <person name="Desdevises Y."/>
            <person name="Sanchez-Ferandin S."/>
            <person name="Moreau H."/>
            <person name="Rivals E."/>
            <person name="Grigoriev I.V."/>
            <person name="Grimsley N."/>
            <person name="Eyre-Walker A."/>
            <person name="Piganeau G."/>
        </authorList>
    </citation>
    <scope>NUCLEOTIDE SEQUENCE [LARGE SCALE GENOMIC DNA]</scope>
    <source>
        <strain evidence="1">RCC 1115</strain>
    </source>
</reference>
<dbReference type="AlphaFoldDB" id="A0A1Y5IDP9"/>
<protein>
    <submittedName>
        <fullName evidence="1">Uncharacterized protein</fullName>
    </submittedName>
</protein>
<gene>
    <name evidence="1" type="ORF">BE221DRAFT_70977</name>
</gene>
<dbReference type="EMBL" id="KZ155777">
    <property type="protein sequence ID" value="OUS47688.1"/>
    <property type="molecule type" value="Genomic_DNA"/>
</dbReference>
<evidence type="ECO:0000313" key="1">
    <source>
        <dbReference type="EMBL" id="OUS47688.1"/>
    </source>
</evidence>